<feature type="signal peptide" evidence="1">
    <location>
        <begin position="1"/>
        <end position="21"/>
    </location>
</feature>
<reference evidence="4 5" key="1">
    <citation type="submission" date="2019-01" db="EMBL/GenBank/DDBJ databases">
        <title>Zoogloea oleivorans genome sequencing and assembly.</title>
        <authorList>
            <person name="Tancsics A."/>
            <person name="Farkas M."/>
            <person name="Kriszt B."/>
            <person name="Maroti G."/>
            <person name="Horvath B."/>
        </authorList>
    </citation>
    <scope>NUCLEOTIDE SEQUENCE [LARGE SCALE GENOMIC DNA]</scope>
    <source>
        <strain evidence="4 5">Buc</strain>
    </source>
</reference>
<sequence>MRVRNGVCVAVLLAVTSSAIGAELEKKPAAAAATGKSAVPNGWAYLPVKNPEAPAVKQGKWVRTPVDAFVLARLEEKGIKPSAETDRATFIRRATLDAWGLLPTPEEVKAFVNDKSPNAHEKLVDRLLASHHFGERQARRWLDLARYADSSGFQNDATRPNNWRYRDYVIKAFNDDKPFDRFIKEQVAGDELWPDSQDAKIATGFLAGYPDNANSRDLVQRKYQITTDITDTIGETFLASTTGCARCHNHKADKLSQKEYFQFQAFFANTAFDQRLPLLKGTETEWDKKFTEQQAKYREATKAIRDKQAAVLAPYKEAGVKYQKERYLTDSRESIFKAEKDWNALDRWVNFRHKTVFNADTDTAGYLRLTAENKDHADHTPDRIVAWKDYQKLQAELRKFDHLRPERGSTNITAATELGHSDSPPTFVRFGGIHERPLEEVQPGIPALWGGDKIDIKPTATSSGRRTALANWLSSANNPLTARVYVNRVWGQYFDKGLVGTLADFGRAGEKPTNPELLDYLATSFVKNGWSVKKLQREIMLSSVYRQSSDPRDDVARLDPKNELLAVYPRKRLEAEEIRDALLYASGQLTDVVGGPSVFPPIAKVLEGGQADFDGNRAWSVSKDKADWNRRSVYIFSRRSLPYPLLQNFDPANPSQAHHKRDVTTTPLQALTLFNSDIVVNWSQALAGRIINEAGKDESAQFNRLYQILFSREPSKAETAALKAFLAREESVVQKKVAAGKFEAAVPVGLKDPSSINPVRGAAFVDLVHTVANSNDFAYRF</sequence>
<dbReference type="InterPro" id="IPR022655">
    <property type="entry name" value="DUF1553"/>
</dbReference>
<organism evidence="4 5">
    <name type="scientific">Zoogloea oleivorans</name>
    <dbReference type="NCBI Taxonomy" id="1552750"/>
    <lineage>
        <taxon>Bacteria</taxon>
        <taxon>Pseudomonadati</taxon>
        <taxon>Pseudomonadota</taxon>
        <taxon>Betaproteobacteria</taxon>
        <taxon>Rhodocyclales</taxon>
        <taxon>Zoogloeaceae</taxon>
        <taxon>Zoogloea</taxon>
    </lineage>
</organism>
<evidence type="ECO:0000259" key="3">
    <source>
        <dbReference type="Pfam" id="PF07587"/>
    </source>
</evidence>
<dbReference type="InterPro" id="IPR011444">
    <property type="entry name" value="DUF1549"/>
</dbReference>
<dbReference type="RefSeq" id="WP_148580659.1">
    <property type="nucleotide sequence ID" value="NZ_SDKK01000020.1"/>
</dbReference>
<feature type="chain" id="PRO_5025594021" evidence="1">
    <location>
        <begin position="22"/>
        <end position="781"/>
    </location>
</feature>
<protein>
    <submittedName>
        <fullName evidence="4">DUF1553 domain-containing protein</fullName>
    </submittedName>
</protein>
<keyword evidence="1" id="KW-0732">Signal</keyword>
<evidence type="ECO:0000256" key="1">
    <source>
        <dbReference type="SAM" id="SignalP"/>
    </source>
</evidence>
<evidence type="ECO:0000259" key="2">
    <source>
        <dbReference type="Pfam" id="PF07583"/>
    </source>
</evidence>
<dbReference type="Proteomes" id="UP000389128">
    <property type="component" value="Unassembled WGS sequence"/>
</dbReference>
<dbReference type="Pfam" id="PF07587">
    <property type="entry name" value="PSD1"/>
    <property type="match status" value="1"/>
</dbReference>
<dbReference type="Pfam" id="PF07583">
    <property type="entry name" value="PSCyt2"/>
    <property type="match status" value="1"/>
</dbReference>
<gene>
    <name evidence="4" type="ORF">ETQ85_19010</name>
</gene>
<dbReference type="AlphaFoldDB" id="A0A6C2CJR3"/>
<evidence type="ECO:0000313" key="5">
    <source>
        <dbReference type="Proteomes" id="UP000389128"/>
    </source>
</evidence>
<feature type="domain" description="DUF1549" evidence="2">
    <location>
        <begin position="65"/>
        <end position="270"/>
    </location>
</feature>
<dbReference type="PANTHER" id="PTHR35889">
    <property type="entry name" value="CYCLOINULO-OLIGOSACCHARIDE FRUCTANOTRANSFERASE-RELATED"/>
    <property type="match status" value="1"/>
</dbReference>
<dbReference type="EMBL" id="SDKK01000020">
    <property type="protein sequence ID" value="TYC54450.1"/>
    <property type="molecule type" value="Genomic_DNA"/>
</dbReference>
<feature type="domain" description="DUF1553" evidence="3">
    <location>
        <begin position="465"/>
        <end position="726"/>
    </location>
</feature>
<comment type="caution">
    <text evidence="4">The sequence shown here is derived from an EMBL/GenBank/DDBJ whole genome shotgun (WGS) entry which is preliminary data.</text>
</comment>
<proteinExistence type="predicted"/>
<accession>A0A6C2CJR3</accession>
<evidence type="ECO:0000313" key="4">
    <source>
        <dbReference type="EMBL" id="TYC54450.1"/>
    </source>
</evidence>
<dbReference type="PANTHER" id="PTHR35889:SF3">
    <property type="entry name" value="F-BOX DOMAIN-CONTAINING PROTEIN"/>
    <property type="match status" value="1"/>
</dbReference>
<keyword evidence="5" id="KW-1185">Reference proteome</keyword>
<name>A0A6C2CJR3_9RHOO</name>
<dbReference type="OrthoDB" id="127107at2"/>